<evidence type="ECO:0000313" key="4">
    <source>
        <dbReference type="EMBL" id="PKY70005.1"/>
    </source>
</evidence>
<feature type="region of interest" description="Disordered" evidence="1">
    <location>
        <begin position="1"/>
        <end position="22"/>
    </location>
</feature>
<dbReference type="STRING" id="1176165.GCA_001584405_00038"/>
<keyword evidence="6" id="KW-1185">Reference proteome</keyword>
<name>A0A150H782_9MICO</name>
<evidence type="ECO:0000256" key="2">
    <source>
        <dbReference type="SAM" id="Phobius"/>
    </source>
</evidence>
<sequence>MSHAVTTAAPQSSPRRQTEQNKPKLRLVVPEIAEARSSFPLICIATVVVGLALILVTNIFINHSTYRVQELTVERDQLTDDRDRLAEDLSYRMSPQNVEDTAKAQGMKPAESVKFIREDGTIVDAPKGEGKAPEAQVPGPRKDARDDIKPNLKSDEKLPVVGGSSGTLTPPKLQEPKEPADK</sequence>
<dbReference type="Proteomes" id="UP000243589">
    <property type="component" value="Unassembled WGS sequence"/>
</dbReference>
<dbReference type="PATRIC" id="fig|479117.4.peg.964"/>
<gene>
    <name evidence="3" type="primary">ftsL_2</name>
    <name evidence="3" type="ORF">Bravens_00965</name>
    <name evidence="4" type="ORF">CYJ40_08025</name>
</gene>
<organism evidence="3 6">
    <name type="scientific">Brevibacterium ravenspurgense</name>
    <dbReference type="NCBI Taxonomy" id="479117"/>
    <lineage>
        <taxon>Bacteria</taxon>
        <taxon>Bacillati</taxon>
        <taxon>Actinomycetota</taxon>
        <taxon>Actinomycetes</taxon>
        <taxon>Micrococcales</taxon>
        <taxon>Brevibacteriaceae</taxon>
        <taxon>Brevibacterium</taxon>
    </lineage>
</organism>
<dbReference type="EMBL" id="LQQC01000010">
    <property type="protein sequence ID" value="KXZ57933.1"/>
    <property type="molecule type" value="Genomic_DNA"/>
</dbReference>
<feature type="compositionally biased region" description="Basic and acidic residues" evidence="1">
    <location>
        <begin position="117"/>
        <end position="132"/>
    </location>
</feature>
<feature type="transmembrane region" description="Helical" evidence="2">
    <location>
        <begin position="39"/>
        <end position="61"/>
    </location>
</feature>
<dbReference type="EMBL" id="PKGO01000007">
    <property type="protein sequence ID" value="PKY70005.1"/>
    <property type="molecule type" value="Genomic_DNA"/>
</dbReference>
<keyword evidence="3" id="KW-0132">Cell division</keyword>
<keyword evidence="2" id="KW-0812">Transmembrane</keyword>
<protein>
    <submittedName>
        <fullName evidence="3">Cell division protein FtsL</fullName>
    </submittedName>
</protein>
<reference evidence="3 6" key="1">
    <citation type="submission" date="2016-01" db="EMBL/GenBank/DDBJ databases">
        <title>Use of Whole Genome Sequencing to ascertain that Brevibacterium massiliense (Roux, Raoult 2009) is a later heterotypic synonym of Brevibacterium ravenspurgense (Mages 2008).</title>
        <authorList>
            <person name="Bernier A.-M."/>
            <person name="Burdz T."/>
            <person name="Huynh C."/>
            <person name="Pachecho A.L."/>
            <person name="Wiebe D."/>
            <person name="Bonner C."/>
            <person name="Bernard K."/>
        </authorList>
    </citation>
    <scope>NUCLEOTIDE SEQUENCE [LARGE SCALE GENOMIC DNA]</scope>
    <source>
        <strain evidence="3 6">CCUG56047</strain>
    </source>
</reference>
<keyword evidence="2" id="KW-1133">Transmembrane helix</keyword>
<dbReference type="Proteomes" id="UP000242755">
    <property type="component" value="Unassembled WGS sequence"/>
</dbReference>
<dbReference type="GO" id="GO:0051301">
    <property type="term" value="P:cell division"/>
    <property type="evidence" value="ECO:0007669"/>
    <property type="project" value="UniProtKB-KW"/>
</dbReference>
<dbReference type="AlphaFoldDB" id="A0A150H782"/>
<evidence type="ECO:0000256" key="1">
    <source>
        <dbReference type="SAM" id="MobiDB-lite"/>
    </source>
</evidence>
<reference evidence="4 5" key="2">
    <citation type="submission" date="2017-12" db="EMBL/GenBank/DDBJ databases">
        <title>Phylogenetic diversity of female urinary microbiome.</title>
        <authorList>
            <person name="Thomas-White K."/>
            <person name="Wolfe A.J."/>
        </authorList>
    </citation>
    <scope>NUCLEOTIDE SEQUENCE [LARGE SCALE GENOMIC DNA]</scope>
    <source>
        <strain evidence="4 5">UMB0426</strain>
    </source>
</reference>
<feature type="compositionally biased region" description="Polar residues" evidence="1">
    <location>
        <begin position="1"/>
        <end position="15"/>
    </location>
</feature>
<feature type="compositionally biased region" description="Basic and acidic residues" evidence="1">
    <location>
        <begin position="140"/>
        <end position="158"/>
    </location>
</feature>
<keyword evidence="2" id="KW-0472">Membrane</keyword>
<accession>A0A150H782</accession>
<evidence type="ECO:0000313" key="3">
    <source>
        <dbReference type="EMBL" id="KXZ57933.1"/>
    </source>
</evidence>
<comment type="caution">
    <text evidence="3">The sequence shown here is derived from an EMBL/GenBank/DDBJ whole genome shotgun (WGS) entry which is preliminary data.</text>
</comment>
<evidence type="ECO:0000313" key="5">
    <source>
        <dbReference type="Proteomes" id="UP000242755"/>
    </source>
</evidence>
<keyword evidence="3" id="KW-0131">Cell cycle</keyword>
<feature type="region of interest" description="Disordered" evidence="1">
    <location>
        <begin position="117"/>
        <end position="182"/>
    </location>
</feature>
<dbReference type="RefSeq" id="WP_019175275.1">
    <property type="nucleotide sequence ID" value="NZ_JAKRCZ010000006.1"/>
</dbReference>
<evidence type="ECO:0000313" key="6">
    <source>
        <dbReference type="Proteomes" id="UP000243589"/>
    </source>
</evidence>
<proteinExistence type="predicted"/>